<organism evidence="1 2">
    <name type="scientific">Vallitalea longa</name>
    <dbReference type="NCBI Taxonomy" id="2936439"/>
    <lineage>
        <taxon>Bacteria</taxon>
        <taxon>Bacillati</taxon>
        <taxon>Bacillota</taxon>
        <taxon>Clostridia</taxon>
        <taxon>Lachnospirales</taxon>
        <taxon>Vallitaleaceae</taxon>
        <taxon>Vallitalea</taxon>
    </lineage>
</organism>
<accession>A0A9W5YEJ7</accession>
<name>A0A9W5YEJ7_9FIRM</name>
<gene>
    <name evidence="1" type="ORF">SH1V18_29840</name>
</gene>
<proteinExistence type="predicted"/>
<sequence>MNIIYGSYEDLIKRISIIRLRLESYKKEKDLLLKVINNKREGNLVFKDEKISCKSYLKDMRIIDSHILLHEEELTRLQKEKENIDTIMSQLQGNREKIFYHRVIQGMTQEQTAEEVYLSVRQVQRLEKTIHL</sequence>
<comment type="caution">
    <text evidence="1">The sequence shown here is derived from an EMBL/GenBank/DDBJ whole genome shotgun (WGS) entry which is preliminary data.</text>
</comment>
<keyword evidence="2" id="KW-1185">Reference proteome</keyword>
<dbReference type="SUPFAM" id="SSF88659">
    <property type="entry name" value="Sigma3 and sigma4 domains of RNA polymerase sigma factors"/>
    <property type="match status" value="1"/>
</dbReference>
<dbReference type="InterPro" id="IPR013324">
    <property type="entry name" value="RNA_pol_sigma_r3/r4-like"/>
</dbReference>
<protein>
    <submittedName>
        <fullName evidence="1">Uncharacterized protein</fullName>
    </submittedName>
</protein>
<reference evidence="1" key="1">
    <citation type="submission" date="2022-06" db="EMBL/GenBank/DDBJ databases">
        <title>Vallitalea longa sp. nov., an anaerobic bacterium isolated from marine sediment.</title>
        <authorList>
            <person name="Hirano S."/>
            <person name="Terahara T."/>
            <person name="Mori K."/>
            <person name="Hamada M."/>
            <person name="Matsumoto R."/>
            <person name="Kobayashi T."/>
        </authorList>
    </citation>
    <scope>NUCLEOTIDE SEQUENCE</scope>
    <source>
        <strain evidence="1">SH18-1</strain>
    </source>
</reference>
<evidence type="ECO:0000313" key="2">
    <source>
        <dbReference type="Proteomes" id="UP001144256"/>
    </source>
</evidence>
<dbReference type="AlphaFoldDB" id="A0A9W5YEJ7"/>
<evidence type="ECO:0000313" key="1">
    <source>
        <dbReference type="EMBL" id="GKX30504.1"/>
    </source>
</evidence>
<dbReference type="EMBL" id="BRLB01000010">
    <property type="protein sequence ID" value="GKX30504.1"/>
    <property type="molecule type" value="Genomic_DNA"/>
</dbReference>
<dbReference type="RefSeq" id="WP_281816746.1">
    <property type="nucleotide sequence ID" value="NZ_BRLB01000010.1"/>
</dbReference>
<dbReference type="Proteomes" id="UP001144256">
    <property type="component" value="Unassembled WGS sequence"/>
</dbReference>